<feature type="transmembrane region" description="Helical" evidence="11">
    <location>
        <begin position="382"/>
        <end position="404"/>
    </location>
</feature>
<dbReference type="Gene3D" id="4.10.1240.10">
    <property type="entry name" value="GPCR, family 2, extracellular hormone receptor domain"/>
    <property type="match status" value="1"/>
</dbReference>
<keyword evidence="8" id="KW-0675">Receptor</keyword>
<evidence type="ECO:0000256" key="10">
    <source>
        <dbReference type="ARBA" id="ARBA00023224"/>
    </source>
</evidence>
<feature type="transmembrane region" description="Helical" evidence="11">
    <location>
        <begin position="416"/>
        <end position="436"/>
    </location>
</feature>
<dbReference type="CDD" id="cd15041">
    <property type="entry name" value="7tmB1_hormone_R"/>
    <property type="match status" value="1"/>
</dbReference>
<feature type="transmembrane region" description="Helical" evidence="11">
    <location>
        <begin position="180"/>
        <end position="205"/>
    </location>
</feature>
<dbReference type="SUPFAM" id="SSF111418">
    <property type="entry name" value="Hormone receptor domain"/>
    <property type="match status" value="1"/>
</dbReference>
<dbReference type="AlphaFoldDB" id="A0AAN8G0E0"/>
<dbReference type="Gene3D" id="1.20.1070.10">
    <property type="entry name" value="Rhodopsin 7-helix transmembrane proteins"/>
    <property type="match status" value="1"/>
</dbReference>
<dbReference type="Pfam" id="PF00002">
    <property type="entry name" value="7tm_2"/>
    <property type="match status" value="1"/>
</dbReference>
<name>A0AAN8G0E0_PATCE</name>
<dbReference type="SMART" id="SM00008">
    <property type="entry name" value="HormR"/>
    <property type="match status" value="1"/>
</dbReference>
<feature type="transmembrane region" description="Helical" evidence="11">
    <location>
        <begin position="302"/>
        <end position="321"/>
    </location>
</feature>
<dbReference type="InterPro" id="IPR000832">
    <property type="entry name" value="GPCR_2_secretin-like"/>
</dbReference>
<dbReference type="EMBL" id="JAZGQO010000021">
    <property type="protein sequence ID" value="KAK6165526.1"/>
    <property type="molecule type" value="Genomic_DNA"/>
</dbReference>
<dbReference type="InterPro" id="IPR050332">
    <property type="entry name" value="GPCR_2"/>
</dbReference>
<dbReference type="InterPro" id="IPR017983">
    <property type="entry name" value="GPCR_2_secretin-like_CS"/>
</dbReference>
<evidence type="ECO:0000256" key="1">
    <source>
        <dbReference type="ARBA" id="ARBA00004651"/>
    </source>
</evidence>
<evidence type="ECO:0000256" key="6">
    <source>
        <dbReference type="ARBA" id="ARBA00023040"/>
    </source>
</evidence>
<feature type="transmembrane region" description="Helical" evidence="11">
    <location>
        <begin position="217"/>
        <end position="235"/>
    </location>
</feature>
<accession>A0AAN8G0E0</accession>
<keyword evidence="4 11" id="KW-0812">Transmembrane</keyword>
<dbReference type="PROSITE" id="PS00650">
    <property type="entry name" value="G_PROTEIN_RECEP_F2_2"/>
    <property type="match status" value="1"/>
</dbReference>
<evidence type="ECO:0000259" key="13">
    <source>
        <dbReference type="PROSITE" id="PS50261"/>
    </source>
</evidence>
<gene>
    <name evidence="14" type="ORF">SNE40_022441</name>
</gene>
<dbReference type="GO" id="GO:0005886">
    <property type="term" value="C:plasma membrane"/>
    <property type="evidence" value="ECO:0007669"/>
    <property type="project" value="UniProtKB-SubCell"/>
</dbReference>
<dbReference type="GO" id="GO:0008528">
    <property type="term" value="F:G protein-coupled peptide receptor activity"/>
    <property type="evidence" value="ECO:0007669"/>
    <property type="project" value="TreeGrafter"/>
</dbReference>
<feature type="domain" description="G-protein coupled receptors family 2 profile 1" evidence="12">
    <location>
        <begin position="86"/>
        <end position="176"/>
    </location>
</feature>
<dbReference type="Proteomes" id="UP001347796">
    <property type="component" value="Unassembled WGS sequence"/>
</dbReference>
<organism evidence="14 15">
    <name type="scientific">Patella caerulea</name>
    <name type="common">Rayed Mediterranean limpet</name>
    <dbReference type="NCBI Taxonomy" id="87958"/>
    <lineage>
        <taxon>Eukaryota</taxon>
        <taxon>Metazoa</taxon>
        <taxon>Spiralia</taxon>
        <taxon>Lophotrochozoa</taxon>
        <taxon>Mollusca</taxon>
        <taxon>Gastropoda</taxon>
        <taxon>Patellogastropoda</taxon>
        <taxon>Patelloidea</taxon>
        <taxon>Patellidae</taxon>
        <taxon>Patella</taxon>
    </lineage>
</organism>
<feature type="domain" description="G-protein coupled receptors family 2 profile 2" evidence="13">
    <location>
        <begin position="181"/>
        <end position="437"/>
    </location>
</feature>
<dbReference type="InterPro" id="IPR036445">
    <property type="entry name" value="GPCR_2_extracell_dom_sf"/>
</dbReference>
<dbReference type="GO" id="GO:0007166">
    <property type="term" value="P:cell surface receptor signaling pathway"/>
    <property type="evidence" value="ECO:0007669"/>
    <property type="project" value="InterPro"/>
</dbReference>
<dbReference type="PROSITE" id="PS50261">
    <property type="entry name" value="G_PROTEIN_RECEP_F2_4"/>
    <property type="match status" value="1"/>
</dbReference>
<keyword evidence="5 11" id="KW-1133">Transmembrane helix</keyword>
<comment type="subcellular location">
    <subcellularLocation>
        <location evidence="1">Cell membrane</location>
        <topology evidence="1">Multi-pass membrane protein</topology>
    </subcellularLocation>
</comment>
<keyword evidence="3" id="KW-1003">Cell membrane</keyword>
<sequence length="518" mass="59433">MEEMCRDRAGLFNVAFYKLWTCAMCYSYLFRNEMELQSTGGIGLVSINGSVFPPGTRLYPHIDNDTTMNMVCETLDDYDCYRWTSCCENAMACCDRQRSMANYSGPGKYCPRTWDGFGCFDDTQASDASYIKCPEYIDQANPMADATKQCTSNGTWYLNPLTRKEWTNYTGCVVIDNFKVFFHVGLICNIISIIFLVPACVIFLYYRQLRMQQRIKLHICLFSSFVLTCVVMILWDVLVFNDRLEKTATPRYSIMHQDPHGCKFLMILTRYAVSTTYVWMFLEGFHLHRLIVKAFKVPKSLLIYHIIGWGFSVIPIIGYTAVRITRNDKSCWVYHAGGYEWIVYFPNLACIVANLFFLGNILRILMTQLQSHPNEPSNYRRALKATFILVPLFGLQLFLIIYRPPSSWSGSFAFEVLGKIVANSQGAIVAIIFCFLNGEVHTHLKGVIPTRFRRKPHRSELGRTNSVSTQYTMESTRPPSMRAKVADDKHSYIPLNTLVDDMHVSNGQQGSPIVRNKK</sequence>
<dbReference type="PANTHER" id="PTHR45620">
    <property type="entry name" value="PDF RECEPTOR-LIKE PROTEIN-RELATED"/>
    <property type="match status" value="1"/>
</dbReference>
<evidence type="ECO:0000256" key="7">
    <source>
        <dbReference type="ARBA" id="ARBA00023136"/>
    </source>
</evidence>
<protein>
    <recommendedName>
        <fullName evidence="16">Calcitonin receptor</fullName>
    </recommendedName>
</protein>
<dbReference type="PRINTS" id="PR00249">
    <property type="entry name" value="GPCRSECRETIN"/>
</dbReference>
<evidence type="ECO:0000313" key="14">
    <source>
        <dbReference type="EMBL" id="KAK6165526.1"/>
    </source>
</evidence>
<dbReference type="Pfam" id="PF02793">
    <property type="entry name" value="HRM"/>
    <property type="match status" value="1"/>
</dbReference>
<feature type="transmembrane region" description="Helical" evidence="11">
    <location>
        <begin position="264"/>
        <end position="282"/>
    </location>
</feature>
<dbReference type="PROSITE" id="PS50227">
    <property type="entry name" value="G_PROTEIN_RECEP_F2_3"/>
    <property type="match status" value="1"/>
</dbReference>
<dbReference type="SUPFAM" id="SSF81321">
    <property type="entry name" value="Family A G protein-coupled receptor-like"/>
    <property type="match status" value="1"/>
</dbReference>
<keyword evidence="10" id="KW-0807">Transducer</keyword>
<keyword evidence="7 11" id="KW-0472">Membrane</keyword>
<proteinExistence type="inferred from homology"/>
<evidence type="ECO:0008006" key="16">
    <source>
        <dbReference type="Google" id="ProtNLM"/>
    </source>
</evidence>
<evidence type="ECO:0000313" key="15">
    <source>
        <dbReference type="Proteomes" id="UP001347796"/>
    </source>
</evidence>
<dbReference type="PROSITE" id="PS00649">
    <property type="entry name" value="G_PROTEIN_RECEP_F2_1"/>
    <property type="match status" value="1"/>
</dbReference>
<dbReference type="InterPro" id="IPR001879">
    <property type="entry name" value="GPCR_2_extracellular_dom"/>
</dbReference>
<evidence type="ECO:0000256" key="4">
    <source>
        <dbReference type="ARBA" id="ARBA00022692"/>
    </source>
</evidence>
<evidence type="ECO:0000256" key="3">
    <source>
        <dbReference type="ARBA" id="ARBA00022475"/>
    </source>
</evidence>
<evidence type="ECO:0000256" key="5">
    <source>
        <dbReference type="ARBA" id="ARBA00022989"/>
    </source>
</evidence>
<feature type="transmembrane region" description="Helical" evidence="11">
    <location>
        <begin position="341"/>
        <end position="362"/>
    </location>
</feature>
<dbReference type="InterPro" id="IPR017981">
    <property type="entry name" value="GPCR_2-like_7TM"/>
</dbReference>
<dbReference type="GO" id="GO:0007188">
    <property type="term" value="P:adenylate cyclase-modulating G protein-coupled receptor signaling pathway"/>
    <property type="evidence" value="ECO:0007669"/>
    <property type="project" value="TreeGrafter"/>
</dbReference>
<evidence type="ECO:0000256" key="9">
    <source>
        <dbReference type="ARBA" id="ARBA00023180"/>
    </source>
</evidence>
<evidence type="ECO:0000256" key="2">
    <source>
        <dbReference type="ARBA" id="ARBA00005314"/>
    </source>
</evidence>
<reference evidence="14 15" key="1">
    <citation type="submission" date="2024-01" db="EMBL/GenBank/DDBJ databases">
        <title>The genome of the rayed Mediterranean limpet Patella caerulea (Linnaeus, 1758).</title>
        <authorList>
            <person name="Anh-Thu Weber A."/>
            <person name="Halstead-Nussloch G."/>
        </authorList>
    </citation>
    <scope>NUCLEOTIDE SEQUENCE [LARGE SCALE GENOMIC DNA]</scope>
    <source>
        <strain evidence="14">AATW-2023a</strain>
        <tissue evidence="14">Whole specimen</tissue>
    </source>
</reference>
<dbReference type="PANTHER" id="PTHR45620:SF42">
    <property type="entry name" value="G-PROTEIN COUPLED RECEPTOR SEB-2"/>
    <property type="match status" value="1"/>
</dbReference>
<keyword evidence="6" id="KW-0297">G-protein coupled receptor</keyword>
<evidence type="ECO:0000256" key="11">
    <source>
        <dbReference type="SAM" id="Phobius"/>
    </source>
</evidence>
<comment type="similarity">
    <text evidence="2">Belongs to the G-protein coupled receptor 2 family.</text>
</comment>
<keyword evidence="9" id="KW-0325">Glycoprotein</keyword>
<comment type="caution">
    <text evidence="14">The sequence shown here is derived from an EMBL/GenBank/DDBJ whole genome shotgun (WGS) entry which is preliminary data.</text>
</comment>
<evidence type="ECO:0000259" key="12">
    <source>
        <dbReference type="PROSITE" id="PS50227"/>
    </source>
</evidence>
<evidence type="ECO:0000256" key="8">
    <source>
        <dbReference type="ARBA" id="ARBA00023170"/>
    </source>
</evidence>
<keyword evidence="15" id="KW-1185">Reference proteome</keyword>